<dbReference type="EMBL" id="RIBY02000435">
    <property type="protein sequence ID" value="KAH9842270.1"/>
    <property type="molecule type" value="Genomic_DNA"/>
</dbReference>
<dbReference type="InterPro" id="IPR012337">
    <property type="entry name" value="RNaseH-like_sf"/>
</dbReference>
<name>A0A9W7W5K9_9PEZI</name>
<dbReference type="GO" id="GO:0003676">
    <property type="term" value="F:nucleic acid binding"/>
    <property type="evidence" value="ECO:0007669"/>
    <property type="project" value="InterPro"/>
</dbReference>
<dbReference type="SMART" id="SM00950">
    <property type="entry name" value="Piwi"/>
    <property type="match status" value="1"/>
</dbReference>
<comment type="caution">
    <text evidence="3">The sequence shown here is derived from an EMBL/GenBank/DDBJ whole genome shotgun (WGS) entry which is preliminary data.</text>
</comment>
<dbReference type="PANTHER" id="PTHR22891">
    <property type="entry name" value="EUKARYOTIC TRANSLATION INITIATION FACTOR 2C"/>
    <property type="match status" value="1"/>
</dbReference>
<sequence>MSSSANTAEITCPRCKGDGRVAAQSSHGKGHKLGQCYRKIDPGIPGLWPDVKDYGQKTDLAGNKVQQSYFLLPGSDELVAPGKESDFNKKLITKWMLENAMQSALRSDGEWIADIKQLPSWKGLSMWNGQTVPAYEKEIVAEFSVLNYEKDGNPKGPPLRLQFLRKIHLSELTSCVHGRQSCLNDRTEMLEALNLVLMKTAVSGQSSPAFQTGKYKMKLVLPSDTTKPKLGMGHVLLNMSTGATMFHKSMTIAKYLAAAGQFQGAKAQAKDDLRGVTVYVNFDRFSAARGDMDHGIDDPPRRIKTISGFADELAGGCTFTDSGGVTRSGYQHMQYMFSGTSKCTASSVLLNVGGKSHGKQRYYAAEDLTILPYQPYKRKLDSFLTSAMIKKAERHPHDNITAVVTEGFKLLGIEANRAPPSALATAGSRVAPKMLSVPAYVAASPTIRYRCNEGIEVANGSWKVVPETHRLLRTRDGFCGQPFLIHVSDKKSQLDHATRSEVFKRLPSLLATGGLDGMRDFDLDKNFASVKGFDCSVKTFTGNDAENQRRYANSKIAADQYEGITSMCLNEQKILSSMNICGLTATGPFGNYARNVGMKLNMWLGGTNHCITSKVLDLEKLRTNKGEPDTIILGADVTHQSGGSAEHTPSIAAVLLFGFHSLLEKKTEIIDRSIIIKMVKERLRSWSEQNGGHSPTNTIYYRDGVGDSLYDQVLAEVDAIVPAWQKNAKDQSKKHQSQSWDKKNQKKDQGRQEESREPKITSIVATKRHNTRLFPTTQGDENATKTGNVLPGTIVESTITSPHYQDFYLVSHHSLKGTARPAHYFVLRNGIGLGIATIQQLSNDICYLYGRSMTSVSYATPAYYADRLCERGRVYLKEMFDGEKALEGKNEEETMEVAKQIFKRGDNEVGPWHKNLNETMFWM</sequence>
<evidence type="ECO:0000256" key="1">
    <source>
        <dbReference type="SAM" id="MobiDB-lite"/>
    </source>
</evidence>
<dbReference type="SUPFAM" id="SSF53098">
    <property type="entry name" value="Ribonuclease H-like"/>
    <property type="match status" value="1"/>
</dbReference>
<feature type="compositionally biased region" description="Basic and acidic residues" evidence="1">
    <location>
        <begin position="740"/>
        <end position="759"/>
    </location>
</feature>
<dbReference type="InterPro" id="IPR003165">
    <property type="entry name" value="Piwi"/>
</dbReference>
<accession>A0A9W7W5K9</accession>
<dbReference type="InterPro" id="IPR036085">
    <property type="entry name" value="PAZ_dom_sf"/>
</dbReference>
<reference evidence="3 4" key="1">
    <citation type="journal article" date="2018" name="IMA Fungus">
        <title>IMA Genome-F 10: Nine draft genome sequences of Claviceps purpurea s.lat., including C. arundinis, C. humidiphila, and C. cf. spartinae, pseudomolecules for the pitch canker pathogen Fusarium circinatum, draft genome of Davidsoniella eucalypti, Grosmannia galeiformis, Quambalaria eucalypti, and Teratosphaeria destructans.</title>
        <authorList>
            <person name="Wingfield B.D."/>
            <person name="Liu M."/>
            <person name="Nguyen H.D."/>
            <person name="Lane F.A."/>
            <person name="Morgan S.W."/>
            <person name="De Vos L."/>
            <person name="Wilken P.M."/>
            <person name="Duong T.A."/>
            <person name="Aylward J."/>
            <person name="Coetzee M.P."/>
            <person name="Dadej K."/>
            <person name="De Beer Z.W."/>
            <person name="Findlay W."/>
            <person name="Havenga M."/>
            <person name="Kolarik M."/>
            <person name="Menzies J.G."/>
            <person name="Naidoo K."/>
            <person name="Pochopski O."/>
            <person name="Shoukouhi P."/>
            <person name="Santana Q.C."/>
            <person name="Seifert K.A."/>
            <person name="Soal N."/>
            <person name="Steenkamp E.T."/>
            <person name="Tatham C.T."/>
            <person name="van der Nest M.A."/>
            <person name="Wingfield M.J."/>
        </authorList>
    </citation>
    <scope>NUCLEOTIDE SEQUENCE [LARGE SCALE GENOMIC DNA]</scope>
    <source>
        <strain evidence="3">CMW44962</strain>
    </source>
</reference>
<dbReference type="Gene3D" id="3.40.50.2300">
    <property type="match status" value="1"/>
</dbReference>
<protein>
    <submittedName>
        <fullName evidence="3">Piwi-domain-containing protein</fullName>
    </submittedName>
</protein>
<dbReference type="PROSITE" id="PS50822">
    <property type="entry name" value="PIWI"/>
    <property type="match status" value="1"/>
</dbReference>
<organism evidence="3 4">
    <name type="scientific">Teratosphaeria destructans</name>
    <dbReference type="NCBI Taxonomy" id="418781"/>
    <lineage>
        <taxon>Eukaryota</taxon>
        <taxon>Fungi</taxon>
        <taxon>Dikarya</taxon>
        <taxon>Ascomycota</taxon>
        <taxon>Pezizomycotina</taxon>
        <taxon>Dothideomycetes</taxon>
        <taxon>Dothideomycetidae</taxon>
        <taxon>Mycosphaerellales</taxon>
        <taxon>Teratosphaeriaceae</taxon>
        <taxon>Teratosphaeria</taxon>
    </lineage>
</organism>
<reference evidence="3 4" key="2">
    <citation type="journal article" date="2021" name="Curr. Genet.">
        <title>Genetic response to nitrogen starvation in the aggressive Eucalyptus foliar pathogen Teratosphaeria destructans.</title>
        <authorList>
            <person name="Havenga M."/>
            <person name="Wingfield B.D."/>
            <person name="Wingfield M.J."/>
            <person name="Dreyer L.L."/>
            <person name="Roets F."/>
            <person name="Aylward J."/>
        </authorList>
    </citation>
    <scope>NUCLEOTIDE SEQUENCE [LARGE SCALE GENOMIC DNA]</scope>
    <source>
        <strain evidence="3">CMW44962</strain>
    </source>
</reference>
<dbReference type="InterPro" id="IPR036397">
    <property type="entry name" value="RNaseH_sf"/>
</dbReference>
<evidence type="ECO:0000259" key="2">
    <source>
        <dbReference type="PROSITE" id="PS50822"/>
    </source>
</evidence>
<dbReference type="Proteomes" id="UP001138500">
    <property type="component" value="Unassembled WGS sequence"/>
</dbReference>
<feature type="region of interest" description="Disordered" evidence="1">
    <location>
        <begin position="727"/>
        <end position="764"/>
    </location>
</feature>
<keyword evidence="4" id="KW-1185">Reference proteome</keyword>
<dbReference type="AlphaFoldDB" id="A0A9W7W5K9"/>
<proteinExistence type="predicted"/>
<dbReference type="Gene3D" id="3.30.420.10">
    <property type="entry name" value="Ribonuclease H-like superfamily/Ribonuclease H"/>
    <property type="match status" value="1"/>
</dbReference>
<evidence type="ECO:0000313" key="4">
    <source>
        <dbReference type="Proteomes" id="UP001138500"/>
    </source>
</evidence>
<evidence type="ECO:0000313" key="3">
    <source>
        <dbReference type="EMBL" id="KAH9842270.1"/>
    </source>
</evidence>
<gene>
    <name evidence="3" type="ORF">Tdes44962_MAKER07647</name>
</gene>
<feature type="domain" description="Piwi" evidence="2">
    <location>
        <begin position="695"/>
        <end position="877"/>
    </location>
</feature>
<dbReference type="SUPFAM" id="SSF101690">
    <property type="entry name" value="PAZ domain"/>
    <property type="match status" value="1"/>
</dbReference>
<dbReference type="Pfam" id="PF02171">
    <property type="entry name" value="Piwi"/>
    <property type="match status" value="1"/>
</dbReference>
<dbReference type="OrthoDB" id="10252740at2759"/>